<reference evidence="2" key="1">
    <citation type="journal article" date="2020" name="mSystems">
        <title>Genome- and Community-Level Interaction Insights into Carbon Utilization and Element Cycling Functions of Hydrothermarchaeota in Hydrothermal Sediment.</title>
        <authorList>
            <person name="Zhou Z."/>
            <person name="Liu Y."/>
            <person name="Xu W."/>
            <person name="Pan J."/>
            <person name="Luo Z.H."/>
            <person name="Li M."/>
        </authorList>
    </citation>
    <scope>NUCLEOTIDE SEQUENCE [LARGE SCALE GENOMIC DNA]</scope>
    <source>
        <strain evidence="2">SpSt-418</strain>
    </source>
</reference>
<gene>
    <name evidence="2" type="ORF">ENR64_26705</name>
</gene>
<dbReference type="AlphaFoldDB" id="A0A7C3KJ66"/>
<dbReference type="EMBL" id="DSRU01000392">
    <property type="protein sequence ID" value="HFN01272.1"/>
    <property type="molecule type" value="Genomic_DNA"/>
</dbReference>
<protein>
    <submittedName>
        <fullName evidence="2">Uncharacterized protein</fullName>
    </submittedName>
</protein>
<feature type="transmembrane region" description="Helical" evidence="1">
    <location>
        <begin position="55"/>
        <end position="73"/>
    </location>
</feature>
<sequence length="76" mass="8731">MRRRKARVGVGVEALMESIERIPCLRYFTCEIVSLVPIPCFLTEIASANHERSQWFSVIAFWVSAAILISGSFKRW</sequence>
<comment type="caution">
    <text evidence="2">The sequence shown here is derived from an EMBL/GenBank/DDBJ whole genome shotgun (WGS) entry which is preliminary data.</text>
</comment>
<proteinExistence type="predicted"/>
<keyword evidence="1" id="KW-1133">Transmembrane helix</keyword>
<keyword evidence="1" id="KW-0812">Transmembrane</keyword>
<evidence type="ECO:0000256" key="1">
    <source>
        <dbReference type="SAM" id="Phobius"/>
    </source>
</evidence>
<keyword evidence="1" id="KW-0472">Membrane</keyword>
<name>A0A7C3KJ66_9CYAN</name>
<organism evidence="2">
    <name type="scientific">Oscillatoriales cyanobacterium SpSt-418</name>
    <dbReference type="NCBI Taxonomy" id="2282169"/>
    <lineage>
        <taxon>Bacteria</taxon>
        <taxon>Bacillati</taxon>
        <taxon>Cyanobacteriota</taxon>
        <taxon>Cyanophyceae</taxon>
        <taxon>Oscillatoriophycideae</taxon>
        <taxon>Oscillatoriales</taxon>
    </lineage>
</organism>
<evidence type="ECO:0000313" key="2">
    <source>
        <dbReference type="EMBL" id="HFN01272.1"/>
    </source>
</evidence>
<accession>A0A7C3KJ66</accession>